<organism evidence="2 3">
    <name type="scientific">Gracilariopsis chorda</name>
    <dbReference type="NCBI Taxonomy" id="448386"/>
    <lineage>
        <taxon>Eukaryota</taxon>
        <taxon>Rhodophyta</taxon>
        <taxon>Florideophyceae</taxon>
        <taxon>Rhodymeniophycidae</taxon>
        <taxon>Gracilariales</taxon>
        <taxon>Gracilariaceae</taxon>
        <taxon>Gracilariopsis</taxon>
    </lineage>
</organism>
<gene>
    <name evidence="2" type="ORF">BWQ96_01538</name>
</gene>
<accession>A0A2V3J2L0</accession>
<evidence type="ECO:0000313" key="2">
    <source>
        <dbReference type="EMBL" id="PXF48686.1"/>
    </source>
</evidence>
<reference evidence="2 3" key="1">
    <citation type="journal article" date="2018" name="Mol. Biol. Evol.">
        <title>Analysis of the draft genome of the red seaweed Gracilariopsis chorda provides insights into genome size evolution in Rhodophyta.</title>
        <authorList>
            <person name="Lee J."/>
            <person name="Yang E.C."/>
            <person name="Graf L."/>
            <person name="Yang J.H."/>
            <person name="Qiu H."/>
            <person name="Zel Zion U."/>
            <person name="Chan C.X."/>
            <person name="Stephens T.G."/>
            <person name="Weber A.P.M."/>
            <person name="Boo G.H."/>
            <person name="Boo S.M."/>
            <person name="Kim K.M."/>
            <person name="Shin Y."/>
            <person name="Jung M."/>
            <person name="Lee S.J."/>
            <person name="Yim H.S."/>
            <person name="Lee J.H."/>
            <person name="Bhattacharya D."/>
            <person name="Yoon H.S."/>
        </authorList>
    </citation>
    <scope>NUCLEOTIDE SEQUENCE [LARGE SCALE GENOMIC DNA]</scope>
    <source>
        <strain evidence="2 3">SKKU-2015</strain>
        <tissue evidence="2">Whole body</tissue>
    </source>
</reference>
<sequence length="347" mass="39056">MGFFISDIDTHKDCTSQVLVDGAYPSLDDLFRIRDYALIEVYPCYGTCCNRREDSEILLSPNKLRIAKFNSQTLRFRYEDSRKIITEKCESLQLMAKKGLCFDSLIKCRLSLHRTTKVLQVSLFVGRRAAGTLLFRESLESTTSLRNEGRENGNSSPSSTSWFLGIPNCGLIWGKSTAVGILAITTPSAQAFNDCNRGMPGLIGRHVWPGFDHDDVIRVTEIVLWFSAAAVVGFQAVYNVNNRRRAGPRHRFSRKLNSVTERRFPLRQQETIIGLSARTNIDSRLLTTLRFTTNEDRSFGIELGLPVGSNETFSPFIRIPGHATTFSFYGVLDEGLQNLGLVFKFSV</sequence>
<feature type="domain" description="Jacalin-type lectin" evidence="1">
    <location>
        <begin position="211"/>
        <end position="340"/>
    </location>
</feature>
<protein>
    <recommendedName>
        <fullName evidence="1">Jacalin-type lectin domain-containing protein</fullName>
    </recommendedName>
</protein>
<comment type="caution">
    <text evidence="2">The sequence shown here is derived from an EMBL/GenBank/DDBJ whole genome shotgun (WGS) entry which is preliminary data.</text>
</comment>
<name>A0A2V3J2L0_9FLOR</name>
<evidence type="ECO:0000313" key="3">
    <source>
        <dbReference type="Proteomes" id="UP000247409"/>
    </source>
</evidence>
<keyword evidence="3" id="KW-1185">Reference proteome</keyword>
<dbReference type="InterPro" id="IPR036404">
    <property type="entry name" value="Jacalin-like_lectin_dom_sf"/>
</dbReference>
<dbReference type="SUPFAM" id="SSF51101">
    <property type="entry name" value="Mannose-binding lectins"/>
    <property type="match status" value="1"/>
</dbReference>
<dbReference type="Gene3D" id="2.100.10.30">
    <property type="entry name" value="Jacalin-like lectin domain"/>
    <property type="match status" value="1"/>
</dbReference>
<dbReference type="InterPro" id="IPR001229">
    <property type="entry name" value="Jacalin-like_lectin_dom"/>
</dbReference>
<dbReference type="AlphaFoldDB" id="A0A2V3J2L0"/>
<proteinExistence type="predicted"/>
<evidence type="ECO:0000259" key="1">
    <source>
        <dbReference type="Pfam" id="PF01419"/>
    </source>
</evidence>
<dbReference type="Proteomes" id="UP000247409">
    <property type="component" value="Unassembled WGS sequence"/>
</dbReference>
<dbReference type="Pfam" id="PF01419">
    <property type="entry name" value="Jacalin"/>
    <property type="match status" value="1"/>
</dbReference>
<dbReference type="EMBL" id="NBIV01000012">
    <property type="protein sequence ID" value="PXF48686.1"/>
    <property type="molecule type" value="Genomic_DNA"/>
</dbReference>